<evidence type="ECO:0000313" key="3">
    <source>
        <dbReference type="EMBL" id="CAB9526830.1"/>
    </source>
</evidence>
<dbReference type="Pfam" id="PF00089">
    <property type="entry name" value="Trypsin"/>
    <property type="match status" value="1"/>
</dbReference>
<dbReference type="InterPro" id="IPR001254">
    <property type="entry name" value="Trypsin_dom"/>
</dbReference>
<keyword evidence="1" id="KW-0843">Virulence</keyword>
<dbReference type="InterPro" id="IPR043504">
    <property type="entry name" value="Peptidase_S1_PA_chymotrypsin"/>
</dbReference>
<protein>
    <submittedName>
        <fullName evidence="3">Protease</fullName>
    </submittedName>
</protein>
<dbReference type="EMBL" id="CAICTM010001895">
    <property type="protein sequence ID" value="CAB9526830.1"/>
    <property type="molecule type" value="Genomic_DNA"/>
</dbReference>
<keyword evidence="3" id="KW-0378">Hydrolase</keyword>
<dbReference type="PANTHER" id="PTHR24260">
    <property type="match status" value="1"/>
</dbReference>
<dbReference type="Gene3D" id="2.40.10.10">
    <property type="entry name" value="Trypsin-like serine proteases"/>
    <property type="match status" value="1"/>
</dbReference>
<organism evidence="3 4">
    <name type="scientific">Seminavis robusta</name>
    <dbReference type="NCBI Taxonomy" id="568900"/>
    <lineage>
        <taxon>Eukaryota</taxon>
        <taxon>Sar</taxon>
        <taxon>Stramenopiles</taxon>
        <taxon>Ochrophyta</taxon>
        <taxon>Bacillariophyta</taxon>
        <taxon>Bacillariophyceae</taxon>
        <taxon>Bacillariophycidae</taxon>
        <taxon>Naviculales</taxon>
        <taxon>Naviculaceae</taxon>
        <taxon>Seminavis</taxon>
    </lineage>
</organism>
<dbReference type="PROSITE" id="PS50240">
    <property type="entry name" value="TRYPSIN_DOM"/>
    <property type="match status" value="1"/>
</dbReference>
<comment type="caution">
    <text evidence="3">The sequence shown here is derived from an EMBL/GenBank/DDBJ whole genome shotgun (WGS) entry which is preliminary data.</text>
</comment>
<proteinExistence type="predicted"/>
<feature type="domain" description="Peptidase S1" evidence="2">
    <location>
        <begin position="1"/>
        <end position="176"/>
    </location>
</feature>
<dbReference type="GO" id="GO:0004252">
    <property type="term" value="F:serine-type endopeptidase activity"/>
    <property type="evidence" value="ECO:0007669"/>
    <property type="project" value="InterPro"/>
</dbReference>
<evidence type="ECO:0000313" key="4">
    <source>
        <dbReference type="Proteomes" id="UP001153069"/>
    </source>
</evidence>
<gene>
    <name evidence="3" type="ORF">SEMRO_1897_G304080.1</name>
</gene>
<sequence>MDGTIITVDASNSKIHPDWCPGVANPTPTNCQGRFGIDVDLAVLKLDTFSSNDVVCLNEDNSIPILGGTAEAMGFGLTESGDPTTFQGATLPVSGCRPGDSSWYFCTDATPAATSPNTCPGDSGGPTNVPNCNTQLGVVSFGIGPNGTPQQVCLSSTLSGYQRVDTHIAWIEAQICALSASPPAGCP</sequence>
<name>A0A9N8EUX6_9STRA</name>
<dbReference type="PANTHER" id="PTHR24260:SF136">
    <property type="entry name" value="GH08193P-RELATED"/>
    <property type="match status" value="1"/>
</dbReference>
<dbReference type="AlphaFoldDB" id="A0A9N8EUX6"/>
<evidence type="ECO:0000256" key="1">
    <source>
        <dbReference type="ARBA" id="ARBA00023026"/>
    </source>
</evidence>
<dbReference type="SUPFAM" id="SSF50494">
    <property type="entry name" value="Trypsin-like serine proteases"/>
    <property type="match status" value="1"/>
</dbReference>
<dbReference type="SMART" id="SM00020">
    <property type="entry name" value="Tryp_SPc"/>
    <property type="match status" value="1"/>
</dbReference>
<reference evidence="3" key="1">
    <citation type="submission" date="2020-06" db="EMBL/GenBank/DDBJ databases">
        <authorList>
            <consortium name="Plant Systems Biology data submission"/>
        </authorList>
    </citation>
    <scope>NUCLEOTIDE SEQUENCE</scope>
    <source>
        <strain evidence="3">D6</strain>
    </source>
</reference>
<dbReference type="InterPro" id="IPR051333">
    <property type="entry name" value="CLIP_Serine_Protease"/>
</dbReference>
<dbReference type="InterPro" id="IPR009003">
    <property type="entry name" value="Peptidase_S1_PA"/>
</dbReference>
<dbReference type="GO" id="GO:0006508">
    <property type="term" value="P:proteolysis"/>
    <property type="evidence" value="ECO:0007669"/>
    <property type="project" value="UniProtKB-KW"/>
</dbReference>
<keyword evidence="3" id="KW-0645">Protease</keyword>
<dbReference type="Proteomes" id="UP001153069">
    <property type="component" value="Unassembled WGS sequence"/>
</dbReference>
<evidence type="ECO:0000259" key="2">
    <source>
        <dbReference type="PROSITE" id="PS50240"/>
    </source>
</evidence>
<keyword evidence="4" id="KW-1185">Reference proteome</keyword>
<accession>A0A9N8EUX6</accession>